<evidence type="ECO:0000313" key="2">
    <source>
        <dbReference type="Proteomes" id="UP000829398"/>
    </source>
</evidence>
<proteinExistence type="predicted"/>
<accession>A0ACB8J5Q9</accession>
<sequence length="747" mass="84473">MDHCAFYNKTIVGGHLCSTLLFLCLEDQTSGSRVPRTGISCKSLVAGEQEQEYSARPRIRHPRGRSSVRSIKPFLLRVEARRPGQRELARRALQSENQGTKVMQPSTITETEHSLSRGGRITGVNGGKEDKTFIFDLGVRGFRPRKQSACSDLFLYQSFLDSSAVSVAVAVAVGLSRLIDRMNRESGDDIVIMEEVLSSMDRISNLPEPILHCILSFLSFKQVVQTTVLSQAWERAWRTFPILEFDKTFFNQVPSVSCNNKIEAQLGDEKLSRALNYVEGTLRTRRREMIRLDKFTLDLYELRVKEPGPFVDRCIFSALESDVKELKLALPFHTSARVVDTRPGMPSVDAHNKRCYNLPQEVLCSKSIQVLALSCCKLQSLRSVKLSSLKKLCLTSVYAADLVLESLVDGCPLIEHLSLVNCLGFNTLDLSGLTKLNEFKVRNCLEVLWLSIQTLNVKTVSIQLSLPCEINVASCKNIKFLTLRLLSLKDEWLCSQIPNFSFLENLNLVGCDKLKSIKISSLSLKMLKIFECAGLIEVKIEAPNLSIFRYQGDVVSFSIGAMTLLETHLSFNKNNSDIDWYSEYIGLLAMFHNVSKAVNLESYKGENADIPEDLRQIRSSPFYGYNNLDFVINGTRVRVAIKNTIDGLLWISPHLRTVTIKSFYSNWFSFKFEFSYKKQAVYEGGVAQCCKSRPISCWRQCIEQVVVEYTSNGVNNVKRSIFNGEDIWEKIDWLADLDTSLAWSVEL</sequence>
<evidence type="ECO:0000313" key="1">
    <source>
        <dbReference type="EMBL" id="KAH9713244.1"/>
    </source>
</evidence>
<name>A0ACB8J5Q9_CITSI</name>
<organism evidence="1 2">
    <name type="scientific">Citrus sinensis</name>
    <name type="common">Sweet orange</name>
    <name type="synonym">Citrus aurantium var. sinensis</name>
    <dbReference type="NCBI Taxonomy" id="2711"/>
    <lineage>
        <taxon>Eukaryota</taxon>
        <taxon>Viridiplantae</taxon>
        <taxon>Streptophyta</taxon>
        <taxon>Embryophyta</taxon>
        <taxon>Tracheophyta</taxon>
        <taxon>Spermatophyta</taxon>
        <taxon>Magnoliopsida</taxon>
        <taxon>eudicotyledons</taxon>
        <taxon>Gunneridae</taxon>
        <taxon>Pentapetalae</taxon>
        <taxon>rosids</taxon>
        <taxon>malvids</taxon>
        <taxon>Sapindales</taxon>
        <taxon>Rutaceae</taxon>
        <taxon>Aurantioideae</taxon>
        <taxon>Citrus</taxon>
    </lineage>
</organism>
<comment type="caution">
    <text evidence="1">The sequence shown here is derived from an EMBL/GenBank/DDBJ whole genome shotgun (WGS) entry which is preliminary data.</text>
</comment>
<reference evidence="2" key="1">
    <citation type="journal article" date="2023" name="Hortic. Res.">
        <title>A chromosome-level phased genome enabling allele-level studies in sweet orange: a case study on citrus Huanglongbing tolerance.</title>
        <authorList>
            <person name="Wu B."/>
            <person name="Yu Q."/>
            <person name="Deng Z."/>
            <person name="Duan Y."/>
            <person name="Luo F."/>
            <person name="Gmitter F. Jr."/>
        </authorList>
    </citation>
    <scope>NUCLEOTIDE SEQUENCE [LARGE SCALE GENOMIC DNA]</scope>
    <source>
        <strain evidence="2">cv. Valencia</strain>
    </source>
</reference>
<dbReference type="EMBL" id="CM039176">
    <property type="protein sequence ID" value="KAH9713244.1"/>
    <property type="molecule type" value="Genomic_DNA"/>
</dbReference>
<protein>
    <submittedName>
        <fullName evidence="1">F-box protein</fullName>
    </submittedName>
</protein>
<keyword evidence="2" id="KW-1185">Reference proteome</keyword>
<dbReference type="Proteomes" id="UP000829398">
    <property type="component" value="Chromosome 7"/>
</dbReference>
<gene>
    <name evidence="1" type="ORF">KPL71_020287</name>
</gene>